<comment type="caution">
    <text evidence="2">The sequence shown here is derived from an EMBL/GenBank/DDBJ whole genome shotgun (WGS) entry which is preliminary data.</text>
</comment>
<dbReference type="PANTHER" id="PTHR12854:SF7">
    <property type="entry name" value="ATAXIN-2 HOMOLOG"/>
    <property type="match status" value="1"/>
</dbReference>
<evidence type="ECO:0000313" key="3">
    <source>
        <dbReference type="Proteomes" id="UP000785679"/>
    </source>
</evidence>
<feature type="region of interest" description="Disordered" evidence="1">
    <location>
        <begin position="1"/>
        <end position="36"/>
    </location>
</feature>
<protein>
    <submittedName>
        <fullName evidence="2">Uncharacterized protein</fullName>
    </submittedName>
</protein>
<gene>
    <name evidence="2" type="ORF">FGO68_gene8640</name>
</gene>
<dbReference type="GO" id="GO:0010494">
    <property type="term" value="C:cytoplasmic stress granule"/>
    <property type="evidence" value="ECO:0007669"/>
    <property type="project" value="TreeGrafter"/>
</dbReference>
<dbReference type="GO" id="GO:0034063">
    <property type="term" value="P:stress granule assembly"/>
    <property type="evidence" value="ECO:0007669"/>
    <property type="project" value="TreeGrafter"/>
</dbReference>
<dbReference type="InterPro" id="IPR045117">
    <property type="entry name" value="ATXN2-like"/>
</dbReference>
<dbReference type="OrthoDB" id="447812at2759"/>
<dbReference type="EMBL" id="RRYP01006545">
    <property type="protein sequence ID" value="TNV81125.1"/>
    <property type="molecule type" value="Genomic_DNA"/>
</dbReference>
<evidence type="ECO:0000256" key="1">
    <source>
        <dbReference type="SAM" id="MobiDB-lite"/>
    </source>
</evidence>
<dbReference type="Proteomes" id="UP000785679">
    <property type="component" value="Unassembled WGS sequence"/>
</dbReference>
<keyword evidence="3" id="KW-1185">Reference proteome</keyword>
<evidence type="ECO:0000313" key="2">
    <source>
        <dbReference type="EMBL" id="TNV81125.1"/>
    </source>
</evidence>
<organism evidence="2 3">
    <name type="scientific">Halteria grandinella</name>
    <dbReference type="NCBI Taxonomy" id="5974"/>
    <lineage>
        <taxon>Eukaryota</taxon>
        <taxon>Sar</taxon>
        <taxon>Alveolata</taxon>
        <taxon>Ciliophora</taxon>
        <taxon>Intramacronucleata</taxon>
        <taxon>Spirotrichea</taxon>
        <taxon>Stichotrichia</taxon>
        <taxon>Sporadotrichida</taxon>
        <taxon>Halteriidae</taxon>
        <taxon>Halteria</taxon>
    </lineage>
</organism>
<dbReference type="AlphaFoldDB" id="A0A8J8T452"/>
<dbReference type="PANTHER" id="PTHR12854">
    <property type="entry name" value="ATAXIN 2-RELATED"/>
    <property type="match status" value="1"/>
</dbReference>
<sequence>MKAEPEKQPAKSKKGKHETLKTDSMIAQEKSSTKPQRELVRYIPDTSVPLTQQLGDDTAPYDQFEMNQRLYGTKSTYNFELYTTKLDESKVRDA</sequence>
<dbReference type="GO" id="GO:0003729">
    <property type="term" value="F:mRNA binding"/>
    <property type="evidence" value="ECO:0007669"/>
    <property type="project" value="TreeGrafter"/>
</dbReference>
<proteinExistence type="predicted"/>
<accession>A0A8J8T452</accession>
<reference evidence="2" key="1">
    <citation type="submission" date="2019-06" db="EMBL/GenBank/DDBJ databases">
        <authorList>
            <person name="Zheng W."/>
        </authorList>
    </citation>
    <scope>NUCLEOTIDE SEQUENCE</scope>
    <source>
        <strain evidence="2">QDHG01</strain>
    </source>
</reference>
<name>A0A8J8T452_HALGN</name>